<evidence type="ECO:0000313" key="3">
    <source>
        <dbReference type="Proteomes" id="UP000235672"/>
    </source>
</evidence>
<organism evidence="2 3">
    <name type="scientific">Hyaloscypha hepaticicola</name>
    <dbReference type="NCBI Taxonomy" id="2082293"/>
    <lineage>
        <taxon>Eukaryota</taxon>
        <taxon>Fungi</taxon>
        <taxon>Dikarya</taxon>
        <taxon>Ascomycota</taxon>
        <taxon>Pezizomycotina</taxon>
        <taxon>Leotiomycetes</taxon>
        <taxon>Helotiales</taxon>
        <taxon>Hyaloscyphaceae</taxon>
        <taxon>Hyaloscypha</taxon>
    </lineage>
</organism>
<dbReference type="EMBL" id="KZ613472">
    <property type="protein sequence ID" value="PMD24659.1"/>
    <property type="molecule type" value="Genomic_DNA"/>
</dbReference>
<feature type="region of interest" description="Disordered" evidence="1">
    <location>
        <begin position="179"/>
        <end position="216"/>
    </location>
</feature>
<protein>
    <submittedName>
        <fullName evidence="2">Uncharacterized protein</fullName>
    </submittedName>
</protein>
<proteinExistence type="predicted"/>
<evidence type="ECO:0000313" key="2">
    <source>
        <dbReference type="EMBL" id="PMD24659.1"/>
    </source>
</evidence>
<gene>
    <name evidence="2" type="ORF">NA56DRAFT_494499</name>
</gene>
<dbReference type="OrthoDB" id="4500576at2759"/>
<dbReference type="STRING" id="1745343.A0A2J6QEG9"/>
<dbReference type="AlphaFoldDB" id="A0A2J6QEG9"/>
<feature type="compositionally biased region" description="Low complexity" evidence="1">
    <location>
        <begin position="179"/>
        <end position="188"/>
    </location>
</feature>
<sequence>MTLAWTSHLQAWFPQYCSECNVTNVDLWIMASDWNIYIKIVEGIDVTSTLSYTWTVDIGTAQVASQSVWTFRFIPANTDWSGGSAGVLEQNIASPEFNISSAVTTTSKAAVSTSSTPSTPSKMTTTTTSSSTPFAIPSIGKPTTPSTSTSISASAAQSPDTLQSSSTLGLSTSFTTTYTSNAASSSTSDPVPAASNSRKLSTGQKQELVSVQQSAL</sequence>
<evidence type="ECO:0000256" key="1">
    <source>
        <dbReference type="SAM" id="MobiDB-lite"/>
    </source>
</evidence>
<feature type="compositionally biased region" description="Polar residues" evidence="1">
    <location>
        <begin position="194"/>
        <end position="216"/>
    </location>
</feature>
<reference evidence="2 3" key="1">
    <citation type="submission" date="2016-05" db="EMBL/GenBank/DDBJ databases">
        <title>A degradative enzymes factory behind the ericoid mycorrhizal symbiosis.</title>
        <authorList>
            <consortium name="DOE Joint Genome Institute"/>
            <person name="Martino E."/>
            <person name="Morin E."/>
            <person name="Grelet G."/>
            <person name="Kuo A."/>
            <person name="Kohler A."/>
            <person name="Daghino S."/>
            <person name="Barry K."/>
            <person name="Choi C."/>
            <person name="Cichocki N."/>
            <person name="Clum A."/>
            <person name="Copeland A."/>
            <person name="Hainaut M."/>
            <person name="Haridas S."/>
            <person name="Labutti K."/>
            <person name="Lindquist E."/>
            <person name="Lipzen A."/>
            <person name="Khouja H.-R."/>
            <person name="Murat C."/>
            <person name="Ohm R."/>
            <person name="Olson A."/>
            <person name="Spatafora J."/>
            <person name="Veneault-Fourrey C."/>
            <person name="Henrissat B."/>
            <person name="Grigoriev I."/>
            <person name="Martin F."/>
            <person name="Perotto S."/>
        </authorList>
    </citation>
    <scope>NUCLEOTIDE SEQUENCE [LARGE SCALE GENOMIC DNA]</scope>
    <source>
        <strain evidence="2 3">UAMH 7357</strain>
    </source>
</reference>
<name>A0A2J6QEG9_9HELO</name>
<accession>A0A2J6QEG9</accession>
<feature type="region of interest" description="Disordered" evidence="1">
    <location>
        <begin position="109"/>
        <end position="167"/>
    </location>
</feature>
<dbReference type="Proteomes" id="UP000235672">
    <property type="component" value="Unassembled WGS sequence"/>
</dbReference>
<keyword evidence="3" id="KW-1185">Reference proteome</keyword>